<dbReference type="RefSeq" id="WP_338535487.1">
    <property type="nucleotide sequence ID" value="NZ_AP028654.1"/>
</dbReference>
<dbReference type="AlphaFoldDB" id="A0AAU9E5D4"/>
<dbReference type="EMBL" id="AP028654">
    <property type="protein sequence ID" value="BEP29876.1"/>
    <property type="molecule type" value="Genomic_DNA"/>
</dbReference>
<accession>A0AAU9E5D4</accession>
<dbReference type="Gene3D" id="3.30.2010.10">
    <property type="entry name" value="Metalloproteases ('zincins'), catalytic domain"/>
    <property type="match status" value="1"/>
</dbReference>
<dbReference type="Proteomes" id="UP001321786">
    <property type="component" value="Chromosome"/>
</dbReference>
<dbReference type="SUPFAM" id="SSF55486">
    <property type="entry name" value="Metalloproteases ('zincins'), catalytic domain"/>
    <property type="match status" value="1"/>
</dbReference>
<dbReference type="Pfam" id="PF01863">
    <property type="entry name" value="YgjP-like"/>
    <property type="match status" value="1"/>
</dbReference>
<dbReference type="InterPro" id="IPR002725">
    <property type="entry name" value="YgjP-like_metallopeptidase"/>
</dbReference>
<dbReference type="InterPro" id="IPR053136">
    <property type="entry name" value="UTP_pyrophosphatase-like"/>
</dbReference>
<gene>
    <name evidence="2" type="ORF">HLPR_22070</name>
</gene>
<organism evidence="2 3">
    <name type="scientific">Helicovermis profundi</name>
    <dbReference type="NCBI Taxonomy" id="3065157"/>
    <lineage>
        <taxon>Bacteria</taxon>
        <taxon>Bacillati</taxon>
        <taxon>Bacillota</taxon>
        <taxon>Clostridia</taxon>
        <taxon>Helicovermis</taxon>
    </lineage>
</organism>
<evidence type="ECO:0000313" key="2">
    <source>
        <dbReference type="EMBL" id="BEP29876.1"/>
    </source>
</evidence>
<sequence>MKKLTENKYYYLGNVYPMYMSLDKSLKKVTIKWVNNSFHCASPFEGEIDISLALKSFYIKESRKVINQRLKIYQKNFKVKYKSFLIEDNDKRWGSCNSLRSLTFNWRLMIFPLDVVDYVVVHELCHMLHMNHDRSFWRLVGKICPNYKKTMEILGTKKTRDM</sequence>
<protein>
    <recommendedName>
        <fullName evidence="1">YgjP-like metallopeptidase domain-containing protein</fullName>
    </recommendedName>
</protein>
<name>A0AAU9E5D4_9FIRM</name>
<dbReference type="KEGG" id="hprf:HLPR_22070"/>
<dbReference type="PANTHER" id="PTHR30399:SF1">
    <property type="entry name" value="UTP PYROPHOSPHATASE"/>
    <property type="match status" value="1"/>
</dbReference>
<dbReference type="PANTHER" id="PTHR30399">
    <property type="entry name" value="UNCHARACTERIZED PROTEIN YGJP"/>
    <property type="match status" value="1"/>
</dbReference>
<evidence type="ECO:0000259" key="1">
    <source>
        <dbReference type="Pfam" id="PF01863"/>
    </source>
</evidence>
<proteinExistence type="predicted"/>
<evidence type="ECO:0000313" key="3">
    <source>
        <dbReference type="Proteomes" id="UP001321786"/>
    </source>
</evidence>
<keyword evidence="3" id="KW-1185">Reference proteome</keyword>
<dbReference type="CDD" id="cd07344">
    <property type="entry name" value="M48_yhfN_like"/>
    <property type="match status" value="1"/>
</dbReference>
<reference evidence="2 3" key="1">
    <citation type="submission" date="2023-08" db="EMBL/GenBank/DDBJ databases">
        <title>Helicovermis profunda gen. nov., sp. nov., a novel mesophilic, fermentative bacterium within the Bacillota from a deep-sea hydrothermal vent chimney.</title>
        <authorList>
            <person name="Miyazaki U."/>
            <person name="Mizutani D."/>
            <person name="Hashimoto Y."/>
            <person name="Tame A."/>
            <person name="Sawayama S."/>
            <person name="Miyazaki J."/>
            <person name="Takai K."/>
            <person name="Nakagawa S."/>
        </authorList>
    </citation>
    <scope>NUCLEOTIDE SEQUENCE [LARGE SCALE GENOMIC DNA]</scope>
    <source>
        <strain evidence="2 3">S502</strain>
    </source>
</reference>
<feature type="domain" description="YgjP-like metallopeptidase" evidence="1">
    <location>
        <begin position="5"/>
        <end position="154"/>
    </location>
</feature>